<feature type="compositionally biased region" description="Polar residues" evidence="1">
    <location>
        <begin position="245"/>
        <end position="263"/>
    </location>
</feature>
<feature type="compositionally biased region" description="Basic and acidic residues" evidence="1">
    <location>
        <begin position="393"/>
        <end position="408"/>
    </location>
</feature>
<keyword evidence="2" id="KW-1133">Transmembrane helix</keyword>
<dbReference type="InterPro" id="IPR001387">
    <property type="entry name" value="Cro/C1-type_HTH"/>
</dbReference>
<name>A0A7D4BNL0_9BACL</name>
<dbReference type="AlphaFoldDB" id="A0A7D4BNL0"/>
<reference evidence="4 5" key="1">
    <citation type="submission" date="2020-01" db="EMBL/GenBank/DDBJ databases">
        <authorList>
            <person name="Gulvik C.A."/>
            <person name="Batra D.G."/>
        </authorList>
    </citation>
    <scope>NUCLEOTIDE SEQUENCE [LARGE SCALE GENOMIC DNA]</scope>
    <source>
        <strain evidence="4 5">W9323</strain>
    </source>
</reference>
<evidence type="ECO:0000313" key="4">
    <source>
        <dbReference type="EMBL" id="QKG83351.1"/>
    </source>
</evidence>
<feature type="compositionally biased region" description="Polar residues" evidence="1">
    <location>
        <begin position="164"/>
        <end position="190"/>
    </location>
</feature>
<dbReference type="KEGG" id="kpul:GXN76_01945"/>
<keyword evidence="5" id="KW-1185">Reference proteome</keyword>
<evidence type="ECO:0000256" key="2">
    <source>
        <dbReference type="SAM" id="Phobius"/>
    </source>
</evidence>
<sequence length="511" mass="56107">MWAEIGKQLRQARESAGLSMDEMRDKIQIDIVSLQALESGDFNKISSPFSVRSYIRAYAKQVGLEPTYLLKHYRPIQEGEAPVSSNTQMNMNLSLTQTSISAPGGKGKTDSYDPFATMRIPTQTTENLSVQSKEMGTVGKSSTRASGAHKSVTSHSVGKDSRIETGNTGKFSVLNTGQQESESDQNLPSRSKSHSTKWDKLSSTIKMPALGKKKDTDEEEAPTEFTSRGDSSEREDKTGSYPPVSLQSSTEEQSAHSLPSRSSGRLDKLSGTSSMRALSEQSDVNSQPSYAPVPYQGRNSQSYRSTSSPSREERGDLLPLAEAYGEDEPLSRSPRSRRSARVDVKGAGKRLAEKGIAFPKTRLARFVIVAVIVLVPVTVWAGISMMDQSSSEAKGEQDQISVKEEKPEGTAKVVQVTRGDETSVYQLSEPDAIALNFKARDTSWIQIRETQSPAEGYLKDFTLQSGEQYSFKHTKDKNTDLWITVGTPTHVTVTINGQDVDATKLIRIKQK</sequence>
<dbReference type="GO" id="GO:0003677">
    <property type="term" value="F:DNA binding"/>
    <property type="evidence" value="ECO:0007669"/>
    <property type="project" value="InterPro"/>
</dbReference>
<evidence type="ECO:0000256" key="1">
    <source>
        <dbReference type="SAM" id="MobiDB-lite"/>
    </source>
</evidence>
<dbReference type="Proteomes" id="UP000503088">
    <property type="component" value="Chromosome"/>
</dbReference>
<dbReference type="Gene3D" id="1.10.260.40">
    <property type="entry name" value="lambda repressor-like DNA-binding domains"/>
    <property type="match status" value="1"/>
</dbReference>
<dbReference type="PANTHER" id="PTHR34475">
    <property type="match status" value="1"/>
</dbReference>
<feature type="region of interest" description="Disordered" evidence="1">
    <location>
        <begin position="122"/>
        <end position="346"/>
    </location>
</feature>
<feature type="region of interest" description="Disordered" evidence="1">
    <location>
        <begin position="388"/>
        <end position="408"/>
    </location>
</feature>
<feature type="compositionally biased region" description="Polar residues" evidence="1">
    <location>
        <begin position="122"/>
        <end position="156"/>
    </location>
</feature>
<feature type="transmembrane region" description="Helical" evidence="2">
    <location>
        <begin position="363"/>
        <end position="383"/>
    </location>
</feature>
<dbReference type="Pfam" id="PF13464">
    <property type="entry name" value="RodZ_C"/>
    <property type="match status" value="1"/>
</dbReference>
<feature type="compositionally biased region" description="Low complexity" evidence="1">
    <location>
        <begin position="298"/>
        <end position="309"/>
    </location>
</feature>
<protein>
    <submittedName>
        <fullName evidence="4">Helix-turn-helix domain-containing protein</fullName>
    </submittedName>
</protein>
<dbReference type="InterPro" id="IPR050400">
    <property type="entry name" value="Bact_Cytoskel_RodZ"/>
</dbReference>
<accession>A0A7D4BNL0</accession>
<evidence type="ECO:0000313" key="5">
    <source>
        <dbReference type="Proteomes" id="UP000503088"/>
    </source>
</evidence>
<proteinExistence type="predicted"/>
<evidence type="ECO:0000259" key="3">
    <source>
        <dbReference type="Pfam" id="PF13464"/>
    </source>
</evidence>
<dbReference type="EMBL" id="CP048104">
    <property type="protein sequence ID" value="QKG83351.1"/>
    <property type="molecule type" value="Genomic_DNA"/>
</dbReference>
<feature type="compositionally biased region" description="Polar residues" evidence="1">
    <location>
        <begin position="270"/>
        <end position="289"/>
    </location>
</feature>
<dbReference type="CDD" id="cd00093">
    <property type="entry name" value="HTH_XRE"/>
    <property type="match status" value="1"/>
</dbReference>
<gene>
    <name evidence="4" type="ORF">GXN76_01945</name>
</gene>
<keyword evidence="2" id="KW-0472">Membrane</keyword>
<dbReference type="PANTHER" id="PTHR34475:SF1">
    <property type="entry name" value="CYTOSKELETON PROTEIN RODZ"/>
    <property type="match status" value="1"/>
</dbReference>
<dbReference type="SUPFAM" id="SSF47413">
    <property type="entry name" value="lambda repressor-like DNA-binding domains"/>
    <property type="match status" value="1"/>
</dbReference>
<feature type="domain" description="Cytoskeleton protein RodZ-like C-terminal" evidence="3">
    <location>
        <begin position="437"/>
        <end position="503"/>
    </location>
</feature>
<dbReference type="Pfam" id="PF13413">
    <property type="entry name" value="HTH_25"/>
    <property type="match status" value="1"/>
</dbReference>
<keyword evidence="2" id="KW-0812">Transmembrane</keyword>
<dbReference type="InterPro" id="IPR010982">
    <property type="entry name" value="Lambda_DNA-bd_dom_sf"/>
</dbReference>
<dbReference type="InterPro" id="IPR025194">
    <property type="entry name" value="RodZ-like_C"/>
</dbReference>
<dbReference type="RefSeq" id="WP_173219939.1">
    <property type="nucleotide sequence ID" value="NZ_CP048104.1"/>
</dbReference>
<organism evidence="4 5">
    <name type="scientific">Kroppenstedtia pulmonis</name>
    <dbReference type="NCBI Taxonomy" id="1380685"/>
    <lineage>
        <taxon>Bacteria</taxon>
        <taxon>Bacillati</taxon>
        <taxon>Bacillota</taxon>
        <taxon>Bacilli</taxon>
        <taxon>Bacillales</taxon>
        <taxon>Thermoactinomycetaceae</taxon>
        <taxon>Kroppenstedtia</taxon>
    </lineage>
</organism>